<proteinExistence type="predicted"/>
<evidence type="ECO:0008006" key="5">
    <source>
        <dbReference type="Google" id="ProtNLM"/>
    </source>
</evidence>
<name>A0AAV2IA25_LYMST</name>
<keyword evidence="4" id="KW-1185">Reference proteome</keyword>
<feature type="chain" id="PRO_5043516966" description="Ig-like domain-containing protein" evidence="2">
    <location>
        <begin position="22"/>
        <end position="225"/>
    </location>
</feature>
<accession>A0AAV2IA25</accession>
<keyword evidence="2" id="KW-0732">Signal</keyword>
<feature type="region of interest" description="Disordered" evidence="1">
    <location>
        <begin position="178"/>
        <end position="197"/>
    </location>
</feature>
<evidence type="ECO:0000256" key="1">
    <source>
        <dbReference type="SAM" id="MobiDB-lite"/>
    </source>
</evidence>
<dbReference type="EMBL" id="CAXITT010000523">
    <property type="protein sequence ID" value="CAL1543078.1"/>
    <property type="molecule type" value="Genomic_DNA"/>
</dbReference>
<dbReference type="Proteomes" id="UP001497497">
    <property type="component" value="Unassembled WGS sequence"/>
</dbReference>
<comment type="caution">
    <text evidence="3">The sequence shown here is derived from an EMBL/GenBank/DDBJ whole genome shotgun (WGS) entry which is preliminary data.</text>
</comment>
<dbReference type="AlphaFoldDB" id="A0AAV2IA25"/>
<evidence type="ECO:0000313" key="4">
    <source>
        <dbReference type="Proteomes" id="UP001497497"/>
    </source>
</evidence>
<evidence type="ECO:0000256" key="2">
    <source>
        <dbReference type="SAM" id="SignalP"/>
    </source>
</evidence>
<reference evidence="3 4" key="1">
    <citation type="submission" date="2024-04" db="EMBL/GenBank/DDBJ databases">
        <authorList>
            <consortium name="Genoscope - CEA"/>
            <person name="William W."/>
        </authorList>
    </citation>
    <scope>NUCLEOTIDE SEQUENCE [LARGE SCALE GENOMIC DNA]</scope>
</reference>
<protein>
    <recommendedName>
        <fullName evidence="5">Ig-like domain-containing protein</fullName>
    </recommendedName>
</protein>
<gene>
    <name evidence="3" type="ORF">GSLYS_00016612001</name>
</gene>
<sequence length="225" mass="23587">MNCHPRLTSLVVVFLLDWALAGIERQATNLRLAQFRPLSHPKQFFDIKMAATRSFLLMFLCIASSDFGVISVDAATASLIGNFTVNGLTTPVTVNLGDMVAFVCSKLDTVDNPKWALQATTSGTYILGGPSFSVTARSISDTVAATCAMNDVIACIATDSAGNTDTKTVQVKVQSASCTGSGTGASSATPGASNATPGNGVEVQARLSVIWLVVTWISSLQMLLM</sequence>
<organism evidence="3 4">
    <name type="scientific">Lymnaea stagnalis</name>
    <name type="common">Great pond snail</name>
    <name type="synonym">Helix stagnalis</name>
    <dbReference type="NCBI Taxonomy" id="6523"/>
    <lineage>
        <taxon>Eukaryota</taxon>
        <taxon>Metazoa</taxon>
        <taxon>Spiralia</taxon>
        <taxon>Lophotrochozoa</taxon>
        <taxon>Mollusca</taxon>
        <taxon>Gastropoda</taxon>
        <taxon>Heterobranchia</taxon>
        <taxon>Euthyneura</taxon>
        <taxon>Panpulmonata</taxon>
        <taxon>Hygrophila</taxon>
        <taxon>Lymnaeoidea</taxon>
        <taxon>Lymnaeidae</taxon>
        <taxon>Lymnaea</taxon>
    </lineage>
</organism>
<feature type="compositionally biased region" description="Low complexity" evidence="1">
    <location>
        <begin position="178"/>
        <end position="196"/>
    </location>
</feature>
<evidence type="ECO:0000313" key="3">
    <source>
        <dbReference type="EMBL" id="CAL1543078.1"/>
    </source>
</evidence>
<feature type="signal peptide" evidence="2">
    <location>
        <begin position="1"/>
        <end position="21"/>
    </location>
</feature>